<dbReference type="SUPFAM" id="SSF64518">
    <property type="entry name" value="Phase 1 flagellin"/>
    <property type="match status" value="2"/>
</dbReference>
<dbReference type="InterPro" id="IPR001029">
    <property type="entry name" value="Flagellin_N"/>
</dbReference>
<protein>
    <submittedName>
        <fullName evidence="2">Flagellar biosynthesis protein FlgL</fullName>
    </submittedName>
</protein>
<dbReference type="PANTHER" id="PTHR42792">
    <property type="entry name" value="FLAGELLIN"/>
    <property type="match status" value="1"/>
</dbReference>
<proteinExistence type="predicted"/>
<gene>
    <name evidence="2" type="ORF">HUE88_06235</name>
</gene>
<feature type="domain" description="Flagellin N-terminal" evidence="1">
    <location>
        <begin position="12"/>
        <end position="138"/>
    </location>
</feature>
<keyword evidence="2" id="KW-0282">Flagellum</keyword>
<dbReference type="InterPro" id="IPR001492">
    <property type="entry name" value="Flagellin"/>
</dbReference>
<dbReference type="PANTHER" id="PTHR42792:SF1">
    <property type="entry name" value="FLAGELLAR HOOK-ASSOCIATED PROTEIN 3"/>
    <property type="match status" value="1"/>
</dbReference>
<dbReference type="EMBL" id="CP054492">
    <property type="protein sequence ID" value="QOY53272.1"/>
    <property type="molecule type" value="Genomic_DNA"/>
</dbReference>
<dbReference type="AlphaFoldDB" id="A0A7S7LXP7"/>
<dbReference type="Gene3D" id="1.20.1330.10">
    <property type="entry name" value="f41 fragment of flagellin, N-terminal domain"/>
    <property type="match status" value="2"/>
</dbReference>
<keyword evidence="2" id="KW-0966">Cell projection</keyword>
<dbReference type="GO" id="GO:0009288">
    <property type="term" value="C:bacterial-type flagellum"/>
    <property type="evidence" value="ECO:0007669"/>
    <property type="project" value="InterPro"/>
</dbReference>
<keyword evidence="3" id="KW-1185">Reference proteome</keyword>
<sequence length="705" mass="75832">MRVTPSMYYKNVAAEGSRANERLFDVNKQIASGLKIQYASDNIGVFTDTMRLDNELITLNQVAKSVESGYKTSDQTDIILNEFDTSMNRMNTLLIQAANGTNDSVSLDAIAAELRGLEGHFISLANTSINGQYLFSGSAVDTKPISADGKYKGNNISMNAFLGSGVEQQYNLTGADLFLGEEVLVKREITSNVVQTNLSSKYPDFTDATVTGTPTTISSSDTIRDLMGDTDNSIVPPNNHYFYLSGTQSDGTAFKKQIQMTDTNTIDDLLIAIGDEYGNGVVDVVNVSMNSSGQIVIEDKLKGSSKLDFHIVGATDFSGGGAANVNNIDSLDSGETNFDEIINPTVPPANNLYVKEFVKSPYSSAIAGITNIDALLYDRTQFSVSGSTISSNVSQILKDDNAFATNSTKLHEVFSGVTYDLDGTYTGGLDGKSLILQGKTVSNTDYNVSINLLDGGSTFSLDTDNDGNYDNGTYNIFNMDSTRVATPASEMTYRQLMDVVNMAVSGNFPATAPGNDTQYDAAIMASNNIGSTSLSSDGKISFSDFNIASTNATIAIYDSNSGDFTTDASVATFNTNNALTIRDPKTDFFKTLGEVITSVENYKFHPDTSSGDIRSIGIENSISKLNDLRDHVSKSHAQVGAQSNALTFSLERTQILEISTMSLRSSVIDTDLAEASLQLTQLTNNYSAMLYTVGKVSQLSLVNYL</sequence>
<dbReference type="Pfam" id="PF00669">
    <property type="entry name" value="Flagellin_N"/>
    <property type="match status" value="1"/>
</dbReference>
<name>A0A7S7LXP7_9BACT</name>
<keyword evidence="2" id="KW-0969">Cilium</keyword>
<dbReference type="Proteomes" id="UP000593994">
    <property type="component" value="Chromosome"/>
</dbReference>
<organism evidence="2 3">
    <name type="scientific">Candidatus Sulfurimonas baltica</name>
    <dbReference type="NCBI Taxonomy" id="2740404"/>
    <lineage>
        <taxon>Bacteria</taxon>
        <taxon>Pseudomonadati</taxon>
        <taxon>Campylobacterota</taxon>
        <taxon>Epsilonproteobacteria</taxon>
        <taxon>Campylobacterales</taxon>
        <taxon>Sulfurimonadaceae</taxon>
        <taxon>Sulfurimonas</taxon>
    </lineage>
</organism>
<dbReference type="GO" id="GO:0005198">
    <property type="term" value="F:structural molecule activity"/>
    <property type="evidence" value="ECO:0007669"/>
    <property type="project" value="InterPro"/>
</dbReference>
<dbReference type="KEGG" id="sbal:HUE88_06235"/>
<reference evidence="2 3" key="1">
    <citation type="submission" date="2020-05" db="EMBL/GenBank/DDBJ databases">
        <title>Sulfurimonas marisnigri, sp. nov., and Sulfurimonas baltica, sp. nov., manganese oxide reducing chemolithoautotrophs of the class Epsilonproteobacteria isolated from the pelagic redoxclines of the Black and Baltic Seas and emended description of the genus Sulfurimonas.</title>
        <authorList>
            <person name="Henkel J.V."/>
            <person name="Laudan C."/>
            <person name="Werner J."/>
            <person name="Neu T."/>
            <person name="Plewe S."/>
            <person name="Sproer C."/>
            <person name="Bunk B."/>
            <person name="Schulz-Vogt H.N."/>
        </authorList>
    </citation>
    <scope>NUCLEOTIDE SEQUENCE [LARGE SCALE GENOMIC DNA]</scope>
    <source>
        <strain evidence="2 3">GD2</strain>
    </source>
</reference>
<evidence type="ECO:0000259" key="1">
    <source>
        <dbReference type="Pfam" id="PF00669"/>
    </source>
</evidence>
<dbReference type="RefSeq" id="WP_194372161.1">
    <property type="nucleotide sequence ID" value="NZ_CP054492.1"/>
</dbReference>
<accession>A0A7S7LXP7</accession>
<evidence type="ECO:0000313" key="3">
    <source>
        <dbReference type="Proteomes" id="UP000593994"/>
    </source>
</evidence>
<evidence type="ECO:0000313" key="2">
    <source>
        <dbReference type="EMBL" id="QOY53272.1"/>
    </source>
</evidence>